<evidence type="ECO:0000256" key="4">
    <source>
        <dbReference type="ARBA" id="ARBA00022723"/>
    </source>
</evidence>
<evidence type="ECO:0000256" key="5">
    <source>
        <dbReference type="ARBA" id="ARBA00022771"/>
    </source>
</evidence>
<evidence type="ECO:0000256" key="8">
    <source>
        <dbReference type="PIRNR" id="PIRNR006256"/>
    </source>
</evidence>
<proteinExistence type="inferred from homology"/>
<dbReference type="GO" id="GO:0016874">
    <property type="term" value="F:ligase activity"/>
    <property type="evidence" value="ECO:0007669"/>
    <property type="project" value="UniProtKB-UniRule"/>
</dbReference>
<dbReference type="InterPro" id="IPR055128">
    <property type="entry name" value="HypF_C_2"/>
</dbReference>
<dbReference type="GO" id="GO:0003998">
    <property type="term" value="F:acylphosphatase activity"/>
    <property type="evidence" value="ECO:0007669"/>
    <property type="project" value="UniProtKB-EC"/>
</dbReference>
<comment type="caution">
    <text evidence="12">The sequence shown here is derived from an EMBL/GenBank/DDBJ whole genome shotgun (WGS) entry which is preliminary data.</text>
</comment>
<dbReference type="GO" id="GO:0003725">
    <property type="term" value="F:double-stranded RNA binding"/>
    <property type="evidence" value="ECO:0007669"/>
    <property type="project" value="InterPro"/>
</dbReference>
<evidence type="ECO:0000256" key="7">
    <source>
        <dbReference type="ARBA" id="ARBA00048220"/>
    </source>
</evidence>
<keyword evidence="13" id="KW-1185">Reference proteome</keyword>
<name>A0A919QXV1_9ACTN</name>
<evidence type="ECO:0000259" key="11">
    <source>
        <dbReference type="PROSITE" id="PS51163"/>
    </source>
</evidence>
<gene>
    <name evidence="12" type="primary">hypF</name>
    <name evidence="12" type="ORF">Sru01_10660</name>
</gene>
<dbReference type="InterPro" id="IPR006070">
    <property type="entry name" value="Sua5-like_dom"/>
</dbReference>
<feature type="domain" description="YrdC-like" evidence="11">
    <location>
        <begin position="207"/>
        <end position="389"/>
    </location>
</feature>
<dbReference type="NCBIfam" id="TIGR00143">
    <property type="entry name" value="hypF"/>
    <property type="match status" value="1"/>
</dbReference>
<evidence type="ECO:0000256" key="6">
    <source>
        <dbReference type="ARBA" id="ARBA00022833"/>
    </source>
</evidence>
<dbReference type="InterPro" id="IPR004421">
    <property type="entry name" value="Carbamoyltransferase_HypF"/>
</dbReference>
<evidence type="ECO:0000256" key="2">
    <source>
        <dbReference type="ARBA" id="ARBA00008097"/>
    </source>
</evidence>
<feature type="active site" evidence="9">
    <location>
        <position position="21"/>
    </location>
</feature>
<dbReference type="RefSeq" id="WP_203982698.1">
    <property type="nucleotide sequence ID" value="NZ_BOOU01000013.1"/>
</dbReference>
<keyword evidence="5" id="KW-0863">Zinc-finger</keyword>
<dbReference type="PANTHER" id="PTHR42959">
    <property type="entry name" value="CARBAMOYLTRANSFERASE"/>
    <property type="match status" value="1"/>
</dbReference>
<dbReference type="InterPro" id="IPR017968">
    <property type="entry name" value="Acylphosphatase_CS"/>
</dbReference>
<keyword evidence="3" id="KW-0436">Ligase</keyword>
<dbReference type="Gene3D" id="3.90.870.50">
    <property type="match status" value="1"/>
</dbReference>
<dbReference type="EC" id="6.2.-.-" evidence="8"/>
<dbReference type="InterPro" id="IPR017945">
    <property type="entry name" value="DHBP_synth_RibB-like_a/b_dom"/>
</dbReference>
<dbReference type="Pfam" id="PF22521">
    <property type="entry name" value="HypF_C_2"/>
    <property type="match status" value="1"/>
</dbReference>
<dbReference type="Gene3D" id="3.30.110.120">
    <property type="match status" value="1"/>
</dbReference>
<dbReference type="Proteomes" id="UP000655287">
    <property type="component" value="Unassembled WGS sequence"/>
</dbReference>
<feature type="domain" description="Acylphosphatase-like" evidence="10">
    <location>
        <begin position="6"/>
        <end position="92"/>
    </location>
</feature>
<dbReference type="GO" id="GO:0008270">
    <property type="term" value="F:zinc ion binding"/>
    <property type="evidence" value="ECO:0007669"/>
    <property type="project" value="UniProtKB-KW"/>
</dbReference>
<comment type="pathway">
    <text evidence="1">Protein modification; [NiFe] hydrogenase maturation.</text>
</comment>
<dbReference type="Pfam" id="PF00708">
    <property type="entry name" value="Acylphosphatase"/>
    <property type="match status" value="1"/>
</dbReference>
<dbReference type="Pfam" id="PF07503">
    <property type="entry name" value="zf-HYPF"/>
    <property type="match status" value="2"/>
</dbReference>
<comment type="catalytic activity">
    <reaction evidence="7">
        <text>C-terminal L-cysteinyl-[HypE protein] + carbamoyl phosphate + ATP + H2O = C-terminal S-carboxamide-L-cysteinyl-[HypE protein] + AMP + phosphate + diphosphate + H(+)</text>
        <dbReference type="Rhea" id="RHEA:55636"/>
        <dbReference type="Rhea" id="RHEA-COMP:14247"/>
        <dbReference type="Rhea" id="RHEA-COMP:14392"/>
        <dbReference type="ChEBI" id="CHEBI:15377"/>
        <dbReference type="ChEBI" id="CHEBI:15378"/>
        <dbReference type="ChEBI" id="CHEBI:30616"/>
        <dbReference type="ChEBI" id="CHEBI:33019"/>
        <dbReference type="ChEBI" id="CHEBI:43474"/>
        <dbReference type="ChEBI" id="CHEBI:58228"/>
        <dbReference type="ChEBI" id="CHEBI:76913"/>
        <dbReference type="ChEBI" id="CHEBI:139126"/>
        <dbReference type="ChEBI" id="CHEBI:456215"/>
    </reaction>
</comment>
<dbReference type="PROSITE" id="PS51163">
    <property type="entry name" value="YRDC"/>
    <property type="match status" value="1"/>
</dbReference>
<dbReference type="GO" id="GO:0016743">
    <property type="term" value="F:carboxyl- or carbamoyltransferase activity"/>
    <property type="evidence" value="ECO:0007669"/>
    <property type="project" value="UniProtKB-UniRule"/>
</dbReference>
<dbReference type="InterPro" id="IPR036046">
    <property type="entry name" value="Acylphosphatase-like_dom_sf"/>
</dbReference>
<keyword evidence="4" id="KW-0479">Metal-binding</keyword>
<organism evidence="12 13">
    <name type="scientific">Sphaerisporangium rufum</name>
    <dbReference type="NCBI Taxonomy" id="1381558"/>
    <lineage>
        <taxon>Bacteria</taxon>
        <taxon>Bacillati</taxon>
        <taxon>Actinomycetota</taxon>
        <taxon>Actinomycetes</taxon>
        <taxon>Streptosporangiales</taxon>
        <taxon>Streptosporangiaceae</taxon>
        <taxon>Sphaerisporangium</taxon>
    </lineage>
</organism>
<evidence type="ECO:0000313" key="13">
    <source>
        <dbReference type="Proteomes" id="UP000655287"/>
    </source>
</evidence>
<dbReference type="AlphaFoldDB" id="A0A919QXV1"/>
<keyword evidence="6" id="KW-0862">Zinc</keyword>
<sequence>MNGRVRTLVRVDGIVQGVGFRPFVHRLAARLGLSGHVGNDERGVLVEVEGHPAAVAEFLGAVRDRPPPAAVVERVTAREIPATGRPGFVIGPSAGDGRGRALISPDMATCDDCLRELADPGDRRYGHPFVNCTGCGPRFTIVRSSPYDRAATTMAPFAMCAACAAEYRDPADRRHHAQPVCCPACGPRLRLLRTEDGGVADGAGDPGDPLAAAAELLRAGRIVAVKGVGGYHLAVRADLEPAVAELRARKRREHRPFALMAATLAAARELCAADAAEARLLTAAARPIVLLRRRAGAAVAPSVAPGTGRLGVMLPYSPLHHLLAARVAAPLVLTSGNLAGEPIAHRDEAAPAALADAVLLHDRVIHVRADDSVVQVFRGRSLPVRRSRGYVPAPIVLPRPARRPVLGCGAELKHTFCLAGGGRAFVSAHTGDLADAATHRAFTEGVAHFERLFGIVPRVVAHDLHPQYLSTRYALARADAEPVGVQHHHAHIASCLADNGAAGPVIGVAFDGLGYGPDGTLWGGEFLVADLTGFVRAGHLAPVPMPGGAAAVRQPWRMAAAYLGDAAPPDLPVRARNATHWEAVVAMAARGVNAPATSSAGRLFDAVSALVTGRDAITYEGQAAVELEEAADRAERGAYPCPIDGGTPFVARGQDMVAAAAADLSAGVRPGVVAARFHNGLAGLVAAGCALARERTGLAAVALSGGVWQNLLLLERAVPLLEAAGFQVLLHSRVPPNDGGVSLGQAAIAAALDHPSRRRRR</sequence>
<dbReference type="InterPro" id="IPR001792">
    <property type="entry name" value="Acylphosphatase-like_dom"/>
</dbReference>
<dbReference type="InterPro" id="IPR041440">
    <property type="entry name" value="HypF_C"/>
</dbReference>
<dbReference type="InterPro" id="IPR051060">
    <property type="entry name" value="Carbamoyltrans_HypF-like"/>
</dbReference>
<dbReference type="GO" id="GO:0051604">
    <property type="term" value="P:protein maturation"/>
    <property type="evidence" value="ECO:0007669"/>
    <property type="project" value="TreeGrafter"/>
</dbReference>
<dbReference type="EMBL" id="BOOU01000013">
    <property type="protein sequence ID" value="GII76084.1"/>
    <property type="molecule type" value="Genomic_DNA"/>
</dbReference>
<dbReference type="Gene3D" id="3.30.420.40">
    <property type="match status" value="1"/>
</dbReference>
<evidence type="ECO:0000256" key="9">
    <source>
        <dbReference type="PROSITE-ProRule" id="PRU00520"/>
    </source>
</evidence>
<dbReference type="Pfam" id="PF17788">
    <property type="entry name" value="HypF_C"/>
    <property type="match status" value="1"/>
</dbReference>
<dbReference type="PANTHER" id="PTHR42959:SF1">
    <property type="entry name" value="CARBAMOYLTRANSFERASE HYPF"/>
    <property type="match status" value="1"/>
</dbReference>
<evidence type="ECO:0000313" key="12">
    <source>
        <dbReference type="EMBL" id="GII76084.1"/>
    </source>
</evidence>
<dbReference type="Pfam" id="PF01300">
    <property type="entry name" value="Sua5_yciO_yrdC"/>
    <property type="match status" value="1"/>
</dbReference>
<dbReference type="PROSITE" id="PS51160">
    <property type="entry name" value="ACYLPHOSPHATASE_3"/>
    <property type="match status" value="1"/>
</dbReference>
<dbReference type="SUPFAM" id="SSF54975">
    <property type="entry name" value="Acylphosphatase/BLUF domain-like"/>
    <property type="match status" value="1"/>
</dbReference>
<dbReference type="SUPFAM" id="SSF55821">
    <property type="entry name" value="YrdC/RibB"/>
    <property type="match status" value="1"/>
</dbReference>
<feature type="active site" evidence="9">
    <location>
        <position position="39"/>
    </location>
</feature>
<dbReference type="PROSITE" id="PS00150">
    <property type="entry name" value="ACYLPHOSPHATASE_1"/>
    <property type="match status" value="1"/>
</dbReference>
<evidence type="ECO:0000256" key="1">
    <source>
        <dbReference type="ARBA" id="ARBA00004711"/>
    </source>
</evidence>
<evidence type="ECO:0000259" key="10">
    <source>
        <dbReference type="PROSITE" id="PS51160"/>
    </source>
</evidence>
<protein>
    <recommendedName>
        <fullName evidence="8">Carbamoyltransferase</fullName>
        <ecNumber evidence="8">6.2.-.-</ecNumber>
    </recommendedName>
</protein>
<dbReference type="PIRSF" id="PIRSF006256">
    <property type="entry name" value="CMPcnvr_hdrg_mat"/>
    <property type="match status" value="1"/>
</dbReference>
<dbReference type="InterPro" id="IPR011125">
    <property type="entry name" value="Znf_HypF"/>
</dbReference>
<reference evidence="12" key="1">
    <citation type="submission" date="2021-01" db="EMBL/GenBank/DDBJ databases">
        <title>Whole genome shotgun sequence of Sphaerisporangium rufum NBRC 109079.</title>
        <authorList>
            <person name="Komaki H."/>
            <person name="Tamura T."/>
        </authorList>
    </citation>
    <scope>NUCLEOTIDE SEQUENCE</scope>
    <source>
        <strain evidence="12">NBRC 109079</strain>
    </source>
</reference>
<keyword evidence="9" id="KW-0378">Hydrolase</keyword>
<comment type="similarity">
    <text evidence="2 8">Belongs to the carbamoyltransferase HypF family.</text>
</comment>
<evidence type="ECO:0000256" key="3">
    <source>
        <dbReference type="ARBA" id="ARBA00022598"/>
    </source>
</evidence>
<dbReference type="Gene3D" id="3.30.420.360">
    <property type="match status" value="1"/>
</dbReference>
<comment type="catalytic activity">
    <reaction evidence="9">
        <text>an acyl phosphate + H2O = a carboxylate + phosphate + H(+)</text>
        <dbReference type="Rhea" id="RHEA:14965"/>
        <dbReference type="ChEBI" id="CHEBI:15377"/>
        <dbReference type="ChEBI" id="CHEBI:15378"/>
        <dbReference type="ChEBI" id="CHEBI:29067"/>
        <dbReference type="ChEBI" id="CHEBI:43474"/>
        <dbReference type="ChEBI" id="CHEBI:59918"/>
        <dbReference type="EC" id="3.6.1.7"/>
    </reaction>
</comment>
<accession>A0A919QXV1</accession>